<dbReference type="GO" id="GO:0003677">
    <property type="term" value="F:DNA binding"/>
    <property type="evidence" value="ECO:0007669"/>
    <property type="project" value="UniProtKB-KW"/>
</dbReference>
<dbReference type="Pfam" id="PF04434">
    <property type="entry name" value="SWIM"/>
    <property type="match status" value="1"/>
</dbReference>
<dbReference type="Pfam" id="PF10551">
    <property type="entry name" value="MULE"/>
    <property type="match status" value="1"/>
</dbReference>
<dbReference type="InterPro" id="IPR001207">
    <property type="entry name" value="Transposase_mutator"/>
</dbReference>
<dbReference type="PANTHER" id="PTHR31973">
    <property type="entry name" value="POLYPROTEIN, PUTATIVE-RELATED"/>
    <property type="match status" value="1"/>
</dbReference>
<dbReference type="Proteomes" id="UP000829196">
    <property type="component" value="Unassembled WGS sequence"/>
</dbReference>
<dbReference type="InterPro" id="IPR002674">
    <property type="entry name" value="Ribosomal_eL43"/>
</dbReference>
<keyword evidence="2" id="KW-0815">Transposition</keyword>
<reference evidence="12" key="1">
    <citation type="journal article" date="2022" name="Front. Genet.">
        <title>Chromosome-Scale Assembly of the Dendrobium nobile Genome Provides Insights Into the Molecular Mechanism of the Biosynthesis of the Medicinal Active Ingredient of Dendrobium.</title>
        <authorList>
            <person name="Xu Q."/>
            <person name="Niu S.-C."/>
            <person name="Li K.-L."/>
            <person name="Zheng P.-J."/>
            <person name="Zhang X.-J."/>
            <person name="Jia Y."/>
            <person name="Liu Y."/>
            <person name="Niu Y.-X."/>
            <person name="Yu L.-H."/>
            <person name="Chen D.-F."/>
            <person name="Zhang G.-Q."/>
        </authorList>
    </citation>
    <scope>NUCLEOTIDE SEQUENCE</scope>
    <source>
        <tissue evidence="12">Leaf</tissue>
    </source>
</reference>
<dbReference type="PROSITE" id="PS01007">
    <property type="entry name" value="TRANSPOSASE_MUTATOR"/>
    <property type="match status" value="1"/>
</dbReference>
<keyword evidence="7" id="KW-0238">DNA-binding</keyword>
<dbReference type="GO" id="GO:0004803">
    <property type="term" value="F:transposase activity"/>
    <property type="evidence" value="ECO:0007669"/>
    <property type="project" value="InterPro"/>
</dbReference>
<dbReference type="InterPro" id="IPR018289">
    <property type="entry name" value="MULE_transposase_dom"/>
</dbReference>
<dbReference type="InterPro" id="IPR011332">
    <property type="entry name" value="Ribosomal_zn-bd"/>
</dbReference>
<keyword evidence="9" id="KW-0687">Ribonucleoprotein</keyword>
<dbReference type="InterPro" id="IPR004332">
    <property type="entry name" value="Transposase_MuDR"/>
</dbReference>
<keyword evidence="4 10" id="KW-0863">Zinc-finger</keyword>
<evidence type="ECO:0000256" key="1">
    <source>
        <dbReference type="ARBA" id="ARBA00008672"/>
    </source>
</evidence>
<dbReference type="GO" id="GO:0003735">
    <property type="term" value="F:structural constituent of ribosome"/>
    <property type="evidence" value="ECO:0007669"/>
    <property type="project" value="InterPro"/>
</dbReference>
<dbReference type="InterPro" id="IPR011331">
    <property type="entry name" value="Ribosomal_eL37/eL43"/>
</dbReference>
<evidence type="ECO:0000313" key="13">
    <source>
        <dbReference type="Proteomes" id="UP000829196"/>
    </source>
</evidence>
<dbReference type="Pfam" id="PF03108">
    <property type="entry name" value="DBD_Tnp_Mut"/>
    <property type="match status" value="1"/>
</dbReference>
<keyword evidence="6" id="KW-0689">Ribosomal protein</keyword>
<dbReference type="GO" id="GO:0005840">
    <property type="term" value="C:ribosome"/>
    <property type="evidence" value="ECO:0007669"/>
    <property type="project" value="UniProtKB-KW"/>
</dbReference>
<evidence type="ECO:0000256" key="2">
    <source>
        <dbReference type="ARBA" id="ARBA00022578"/>
    </source>
</evidence>
<feature type="domain" description="SWIM-type" evidence="11">
    <location>
        <begin position="522"/>
        <end position="554"/>
    </location>
</feature>
<evidence type="ECO:0000256" key="3">
    <source>
        <dbReference type="ARBA" id="ARBA00022723"/>
    </source>
</evidence>
<evidence type="ECO:0000256" key="7">
    <source>
        <dbReference type="ARBA" id="ARBA00023125"/>
    </source>
</evidence>
<evidence type="ECO:0000256" key="8">
    <source>
        <dbReference type="ARBA" id="ARBA00023172"/>
    </source>
</evidence>
<evidence type="ECO:0000256" key="4">
    <source>
        <dbReference type="ARBA" id="ARBA00022771"/>
    </source>
</evidence>
<evidence type="ECO:0000313" key="12">
    <source>
        <dbReference type="EMBL" id="KAI0529286.1"/>
    </source>
</evidence>
<comment type="similarity">
    <text evidence="1">Belongs to the eukaryotic ribosomal protein eL43 family.</text>
</comment>
<dbReference type="Pfam" id="PF01780">
    <property type="entry name" value="Ribosomal_L37ae"/>
    <property type="match status" value="1"/>
</dbReference>
<evidence type="ECO:0000256" key="5">
    <source>
        <dbReference type="ARBA" id="ARBA00022833"/>
    </source>
</evidence>
<keyword evidence="8" id="KW-0233">DNA recombination</keyword>
<evidence type="ECO:0000256" key="10">
    <source>
        <dbReference type="PROSITE-ProRule" id="PRU00325"/>
    </source>
</evidence>
<comment type="caution">
    <text evidence="12">The sequence shown here is derived from an EMBL/GenBank/DDBJ whole genome shotgun (WGS) entry which is preliminary data.</text>
</comment>
<name>A0A8T3C5X0_DENNO</name>
<gene>
    <name evidence="12" type="ORF">KFK09_001833</name>
</gene>
<sequence length="697" mass="79379">MPIISDTDVMDMLIGSCNGNKVEVVVVVRDHQEDMTCTDETQDSDVQDFSAKNTANNNILVDGLCDGSFAAEDEENNSLCVGTRYENSSSFKQAIRSNAILQNFAIKIKASDKSRVIAICTFRGCPWRIRASICSDGHSFEVRKLISTHLCPGVNRVGNKQATSSWIAHEIKDIVKKNPDVTPKDIGNNLETVFGLSLPYMKIWRSRQIARDQMFDSVDDNYMWVPSMRSELINRNPGSHITYQCDEKNGSFKRFFVSFKVCIDGFLAGCRYLIGIDACHLKSKHLGVLLSANTLDGNNGLFNIAFAVAESESKKSWEWFLMNLAEAFNVDIEHLSFISDMEKGLGEAIKTVFPNAEHRVCMRHLWKNIKKLFRCDDSHGLQKMVWTAANCYSLHEFNSKLQQIFYISPQVHCYLSSLTCKWSKATFSNHIKNHYNTNNMAESFNSWVEEARNKPVVDLIDIIRGMLMEQRSNHKSNSNSWRGPLVPCVEEYIRDVTTRKVHFIIRQSTTTKAEVEGLSDRHEVDIDTRTCTCGFWQISGLPCVHVAAFVGTKHHTLWHSYVDDQYYCYRYRMAYEGAISTLPGKDQWTLLSDNQLVFPHVTIRPRGRPKKRRIKNFLEGTRYGASLRKQIKKMEVSQHAKYFCEFCGKYAVKRKAVGIWGCKDCGKVKAGGAYTLNTASAVTVRSTIRRLREQTES</sequence>
<keyword evidence="3" id="KW-0479">Metal-binding</keyword>
<dbReference type="GO" id="GO:0006412">
    <property type="term" value="P:translation"/>
    <property type="evidence" value="ECO:0007669"/>
    <property type="project" value="InterPro"/>
</dbReference>
<keyword evidence="5" id="KW-0862">Zinc</keyword>
<dbReference type="SMR" id="A0A8T3C5X0"/>
<proteinExistence type="inferred from homology"/>
<protein>
    <recommendedName>
        <fullName evidence="11">SWIM-type domain-containing protein</fullName>
    </recommendedName>
</protein>
<evidence type="ECO:0000256" key="9">
    <source>
        <dbReference type="ARBA" id="ARBA00023274"/>
    </source>
</evidence>
<dbReference type="SMART" id="SM00575">
    <property type="entry name" value="ZnF_PMZ"/>
    <property type="match status" value="1"/>
</dbReference>
<dbReference type="PROSITE" id="PS50966">
    <property type="entry name" value="ZF_SWIM"/>
    <property type="match status" value="1"/>
</dbReference>
<organism evidence="12 13">
    <name type="scientific">Dendrobium nobile</name>
    <name type="common">Orchid</name>
    <dbReference type="NCBI Taxonomy" id="94219"/>
    <lineage>
        <taxon>Eukaryota</taxon>
        <taxon>Viridiplantae</taxon>
        <taxon>Streptophyta</taxon>
        <taxon>Embryophyta</taxon>
        <taxon>Tracheophyta</taxon>
        <taxon>Spermatophyta</taxon>
        <taxon>Magnoliopsida</taxon>
        <taxon>Liliopsida</taxon>
        <taxon>Asparagales</taxon>
        <taxon>Orchidaceae</taxon>
        <taxon>Epidendroideae</taxon>
        <taxon>Malaxideae</taxon>
        <taxon>Dendrobiinae</taxon>
        <taxon>Dendrobium</taxon>
    </lineage>
</organism>
<dbReference type="GO" id="GO:0008270">
    <property type="term" value="F:zinc ion binding"/>
    <property type="evidence" value="ECO:0007669"/>
    <property type="project" value="UniProtKB-KW"/>
</dbReference>
<dbReference type="SUPFAM" id="SSF57829">
    <property type="entry name" value="Zn-binding ribosomal proteins"/>
    <property type="match status" value="1"/>
</dbReference>
<keyword evidence="13" id="KW-1185">Reference proteome</keyword>
<accession>A0A8T3C5X0</accession>
<dbReference type="EMBL" id="JAGYWB010000002">
    <property type="protein sequence ID" value="KAI0529286.1"/>
    <property type="molecule type" value="Genomic_DNA"/>
</dbReference>
<dbReference type="Gene3D" id="2.20.25.30">
    <property type="match status" value="1"/>
</dbReference>
<evidence type="ECO:0000256" key="6">
    <source>
        <dbReference type="ARBA" id="ARBA00022980"/>
    </source>
</evidence>
<dbReference type="AlphaFoldDB" id="A0A8T3C5X0"/>
<evidence type="ECO:0000259" key="11">
    <source>
        <dbReference type="PROSITE" id="PS50966"/>
    </source>
</evidence>
<dbReference type="GO" id="GO:1990904">
    <property type="term" value="C:ribonucleoprotein complex"/>
    <property type="evidence" value="ECO:0007669"/>
    <property type="project" value="UniProtKB-KW"/>
</dbReference>
<dbReference type="OrthoDB" id="680655at2759"/>
<dbReference type="GO" id="GO:0006313">
    <property type="term" value="P:DNA transposition"/>
    <property type="evidence" value="ECO:0007669"/>
    <property type="project" value="InterPro"/>
</dbReference>
<dbReference type="InterPro" id="IPR007527">
    <property type="entry name" value="Znf_SWIM"/>
</dbReference>
<dbReference type="InterPro" id="IPR006564">
    <property type="entry name" value="Znf_PMZ"/>
</dbReference>
<dbReference type="PANTHER" id="PTHR31973:SF188">
    <property type="entry name" value="POLYPROTEIN, PUTATIVE-RELATED"/>
    <property type="match status" value="1"/>
</dbReference>